<feature type="domain" description="DUF294" evidence="2">
    <location>
        <begin position="230"/>
        <end position="341"/>
    </location>
</feature>
<proteinExistence type="predicted"/>
<dbReference type="RefSeq" id="WP_206655539.1">
    <property type="nucleotide sequence ID" value="NZ_CP071182.1"/>
</dbReference>
<gene>
    <name evidence="3" type="ORF">JZ786_16860</name>
</gene>
<dbReference type="EMBL" id="CP071182">
    <property type="protein sequence ID" value="QSO46169.1"/>
    <property type="molecule type" value="Genomic_DNA"/>
</dbReference>
<dbReference type="InterPro" id="IPR005105">
    <property type="entry name" value="GlnD_Uridyltrans_N"/>
</dbReference>
<organism evidence="3 4">
    <name type="scientific">Alicyclobacillus mengziensis</name>
    <dbReference type="NCBI Taxonomy" id="2931921"/>
    <lineage>
        <taxon>Bacteria</taxon>
        <taxon>Bacillati</taxon>
        <taxon>Bacillota</taxon>
        <taxon>Bacilli</taxon>
        <taxon>Bacillales</taxon>
        <taxon>Alicyclobacillaceae</taxon>
        <taxon>Alicyclobacillus</taxon>
    </lineage>
</organism>
<sequence>MSRIHLPKLDWSWQAGPPVESAVQKWQERLRQVTRQWMRAGAPVTDWLYAYNALRTDLLRCMWNEMIPEDHRVDIEYITLGSTARQEDVFDSDLDYALLLHKPVNMEAVRPQLYRFVERMDALGFPPCKGFVMGTNVRWSGTVEEWQQRVQSYFQFPDWENVRYLFILLDSRVLTGQSLTHEQGDWEQLRSSVQEQLRLAPYLCWEMAHLGIQNTVSKARVNPAVLRFGHGSIDIKNGLLNPVLHSIRLLAVAHQVFAVNTERRLLELTRCGALDRDLMHRLEGCVDYAWRTRIKQYIDSPYTETSTHEVPLFRMSLEQRHTLARHLDTAKKLERMILRRFRKPR</sequence>
<dbReference type="AlphaFoldDB" id="A0A9X7VWZ4"/>
<keyword evidence="4" id="KW-1185">Reference proteome</keyword>
<dbReference type="Pfam" id="PF10335">
    <property type="entry name" value="DUF294_C"/>
    <property type="match status" value="1"/>
</dbReference>
<feature type="domain" description="Protein-PII uridylyltransferase N-terminal" evidence="1">
    <location>
        <begin position="29"/>
        <end position="157"/>
    </location>
</feature>
<dbReference type="Proteomes" id="UP000663505">
    <property type="component" value="Chromosome"/>
</dbReference>
<protein>
    <recommendedName>
        <fullName evidence="5">CBS domain-containing protein</fullName>
    </recommendedName>
</protein>
<evidence type="ECO:0008006" key="5">
    <source>
        <dbReference type="Google" id="ProtNLM"/>
    </source>
</evidence>
<dbReference type="KEGG" id="afx:JZ786_16860"/>
<dbReference type="GO" id="GO:0008773">
    <property type="term" value="F:[protein-PII] uridylyltransferase activity"/>
    <property type="evidence" value="ECO:0007669"/>
    <property type="project" value="InterPro"/>
</dbReference>
<name>A0A9X7VWZ4_9BACL</name>
<evidence type="ECO:0000313" key="3">
    <source>
        <dbReference type="EMBL" id="QSO46169.1"/>
    </source>
</evidence>
<reference evidence="3 4" key="1">
    <citation type="submission" date="2021-02" db="EMBL/GenBank/DDBJ databases">
        <title>Alicyclobacillus curvatus sp. nov. and Alicyclobacillus mengziensis sp. nov., two acidophilic bacteria isolated from acid mine drainage.</title>
        <authorList>
            <person name="Huang Y."/>
        </authorList>
    </citation>
    <scope>NUCLEOTIDE SEQUENCE [LARGE SCALE GENOMIC DNA]</scope>
    <source>
        <strain evidence="3 4">S30H14</strain>
    </source>
</reference>
<evidence type="ECO:0000259" key="2">
    <source>
        <dbReference type="Pfam" id="PF10335"/>
    </source>
</evidence>
<dbReference type="InterPro" id="IPR018821">
    <property type="entry name" value="DUF294_put_nucleoTrafse_sb-bd"/>
</dbReference>
<evidence type="ECO:0000313" key="4">
    <source>
        <dbReference type="Proteomes" id="UP000663505"/>
    </source>
</evidence>
<evidence type="ECO:0000259" key="1">
    <source>
        <dbReference type="Pfam" id="PF03445"/>
    </source>
</evidence>
<accession>A0A9X7VWZ4</accession>
<dbReference type="Pfam" id="PF03445">
    <property type="entry name" value="DUF294"/>
    <property type="match status" value="1"/>
</dbReference>